<sequence>MPRTRMDELYALAEEHDGLLTSKEARALGIQDSVLARLRQRGRLERMSRGVYRIAHYPTDRLAQYREAVLWAQASHHGPERIALSHETALALYGISDVNPSRVHLTVPKSARLRREHPEWIMIHRADLTVPEISQHEGMPVTTVTRSIMDVLSTTRRTDIARQAITDALREGLLSTAQANGLRKAINRSAHGLSLSIKGIKVKVHDSTAS</sequence>
<dbReference type="RefSeq" id="WP_341539149.1">
    <property type="nucleotide sequence ID" value="NZ_SMGK01000003.1"/>
</dbReference>
<dbReference type="AlphaFoldDB" id="A0A4R1L6M7"/>
<comment type="caution">
    <text evidence="2">The sequence shown here is derived from an EMBL/GenBank/DDBJ whole genome shotgun (WGS) entry which is preliminary data.</text>
</comment>
<protein>
    <submittedName>
        <fullName evidence="2">Putative transcriptional regulator of viral defense system</fullName>
    </submittedName>
</protein>
<dbReference type="InterPro" id="IPR025159">
    <property type="entry name" value="AbiEi_N"/>
</dbReference>
<evidence type="ECO:0000313" key="2">
    <source>
        <dbReference type="EMBL" id="TCK72857.1"/>
    </source>
</evidence>
<dbReference type="Proteomes" id="UP000295210">
    <property type="component" value="Unassembled WGS sequence"/>
</dbReference>
<proteinExistence type="predicted"/>
<name>A0A4R1L6M7_9BACT</name>
<evidence type="ECO:0000259" key="1">
    <source>
        <dbReference type="Pfam" id="PF13338"/>
    </source>
</evidence>
<feature type="domain" description="AbiEi antitoxin N-terminal" evidence="1">
    <location>
        <begin position="8"/>
        <end position="55"/>
    </location>
</feature>
<evidence type="ECO:0000313" key="3">
    <source>
        <dbReference type="Proteomes" id="UP000295210"/>
    </source>
</evidence>
<accession>A0A4R1L6M7</accession>
<dbReference type="EMBL" id="SMGK01000003">
    <property type="protein sequence ID" value="TCK72857.1"/>
    <property type="molecule type" value="Genomic_DNA"/>
</dbReference>
<organism evidence="2 3">
    <name type="scientific">Acidipila rosea</name>
    <dbReference type="NCBI Taxonomy" id="768535"/>
    <lineage>
        <taxon>Bacteria</taxon>
        <taxon>Pseudomonadati</taxon>
        <taxon>Acidobacteriota</taxon>
        <taxon>Terriglobia</taxon>
        <taxon>Terriglobales</taxon>
        <taxon>Acidobacteriaceae</taxon>
        <taxon>Acidipila</taxon>
    </lineage>
</organism>
<dbReference type="Pfam" id="PF13338">
    <property type="entry name" value="AbiEi_4"/>
    <property type="match status" value="1"/>
</dbReference>
<reference evidence="2 3" key="1">
    <citation type="submission" date="2019-03" db="EMBL/GenBank/DDBJ databases">
        <title>Genomic Encyclopedia of Type Strains, Phase IV (KMG-IV): sequencing the most valuable type-strain genomes for metagenomic binning, comparative biology and taxonomic classification.</title>
        <authorList>
            <person name="Goeker M."/>
        </authorList>
    </citation>
    <scope>NUCLEOTIDE SEQUENCE [LARGE SCALE GENOMIC DNA]</scope>
    <source>
        <strain evidence="2 3">DSM 103428</strain>
    </source>
</reference>
<gene>
    <name evidence="2" type="ORF">C7378_2451</name>
</gene>
<keyword evidence="3" id="KW-1185">Reference proteome</keyword>